<keyword evidence="4 6" id="KW-1133">Transmembrane helix</keyword>
<reference evidence="7 8" key="1">
    <citation type="submission" date="2024-05" db="EMBL/GenBank/DDBJ databases">
        <title>Sphingomonas sp. HF-S3 16S ribosomal RNA gene Genome sequencing and assembly.</title>
        <authorList>
            <person name="Lee H."/>
        </authorList>
    </citation>
    <scope>NUCLEOTIDE SEQUENCE [LARGE SCALE GENOMIC DNA]</scope>
    <source>
        <strain evidence="7 8">HF-S3</strain>
    </source>
</reference>
<feature type="transmembrane region" description="Helical" evidence="6">
    <location>
        <begin position="55"/>
        <end position="74"/>
    </location>
</feature>
<feature type="transmembrane region" description="Helical" evidence="6">
    <location>
        <begin position="86"/>
        <end position="103"/>
    </location>
</feature>
<keyword evidence="3 6" id="KW-0812">Transmembrane</keyword>
<evidence type="ECO:0000313" key="7">
    <source>
        <dbReference type="EMBL" id="MEN3745589.1"/>
    </source>
</evidence>
<dbReference type="InterPro" id="IPR004307">
    <property type="entry name" value="TspO_MBR"/>
</dbReference>
<evidence type="ECO:0000256" key="2">
    <source>
        <dbReference type="ARBA" id="ARBA00007524"/>
    </source>
</evidence>
<feature type="transmembrane region" description="Helical" evidence="6">
    <location>
        <begin position="12"/>
        <end position="35"/>
    </location>
</feature>
<organism evidence="7 8">
    <name type="scientific">Sphingomonas rustica</name>
    <dbReference type="NCBI Taxonomy" id="3103142"/>
    <lineage>
        <taxon>Bacteria</taxon>
        <taxon>Pseudomonadati</taxon>
        <taxon>Pseudomonadota</taxon>
        <taxon>Alphaproteobacteria</taxon>
        <taxon>Sphingomonadales</taxon>
        <taxon>Sphingomonadaceae</taxon>
        <taxon>Sphingomonas</taxon>
    </lineage>
</organism>
<dbReference type="EMBL" id="JBDIZK010000001">
    <property type="protein sequence ID" value="MEN3745589.1"/>
    <property type="molecule type" value="Genomic_DNA"/>
</dbReference>
<keyword evidence="5 6" id="KW-0472">Membrane</keyword>
<evidence type="ECO:0000256" key="6">
    <source>
        <dbReference type="SAM" id="Phobius"/>
    </source>
</evidence>
<dbReference type="InterPro" id="IPR038330">
    <property type="entry name" value="TspO/MBR-related_sf"/>
</dbReference>
<comment type="caution">
    <text evidence="7">The sequence shown here is derived from an EMBL/GenBank/DDBJ whole genome shotgun (WGS) entry which is preliminary data.</text>
</comment>
<feature type="transmembrane region" description="Helical" evidence="6">
    <location>
        <begin position="109"/>
        <end position="129"/>
    </location>
</feature>
<sequence>MTAASLNRTDSTGLWLNIAALVALVLVGNALIFGLGADGGALPPEQARWVPPGPLVGAIWVVQFALMGAARWLWLRDTHDHGWRAWLPVALAAICLAFPVYTGGLDSPAAGAIGTLGTLVATLAVMLTLGRRSGAAAWALVPLAIWGSYVACVYYLA</sequence>
<evidence type="ECO:0000256" key="3">
    <source>
        <dbReference type="ARBA" id="ARBA00022692"/>
    </source>
</evidence>
<comment type="similarity">
    <text evidence="2">Belongs to the TspO/BZRP family.</text>
</comment>
<dbReference type="RefSeq" id="WP_346244603.1">
    <property type="nucleotide sequence ID" value="NZ_JBDIZK010000001.1"/>
</dbReference>
<evidence type="ECO:0000256" key="4">
    <source>
        <dbReference type="ARBA" id="ARBA00022989"/>
    </source>
</evidence>
<keyword evidence="8" id="KW-1185">Reference proteome</keyword>
<protein>
    <submittedName>
        <fullName evidence="7">TspO/MBR family protein</fullName>
    </submittedName>
</protein>
<accession>A0ABV0B1W0</accession>
<gene>
    <name evidence="7" type="ORF">TPR58_00310</name>
</gene>
<dbReference type="Pfam" id="PF03073">
    <property type="entry name" value="TspO_MBR"/>
    <property type="match status" value="1"/>
</dbReference>
<dbReference type="Proteomes" id="UP001427805">
    <property type="component" value="Unassembled WGS sequence"/>
</dbReference>
<dbReference type="Gene3D" id="1.20.1260.100">
    <property type="entry name" value="TspO/MBR protein"/>
    <property type="match status" value="1"/>
</dbReference>
<comment type="subcellular location">
    <subcellularLocation>
        <location evidence="1">Membrane</location>
        <topology evidence="1">Multi-pass membrane protein</topology>
    </subcellularLocation>
</comment>
<evidence type="ECO:0000313" key="8">
    <source>
        <dbReference type="Proteomes" id="UP001427805"/>
    </source>
</evidence>
<feature type="transmembrane region" description="Helical" evidence="6">
    <location>
        <begin position="136"/>
        <end position="156"/>
    </location>
</feature>
<evidence type="ECO:0000256" key="1">
    <source>
        <dbReference type="ARBA" id="ARBA00004141"/>
    </source>
</evidence>
<evidence type="ECO:0000256" key="5">
    <source>
        <dbReference type="ARBA" id="ARBA00023136"/>
    </source>
</evidence>
<name>A0ABV0B1W0_9SPHN</name>
<proteinExistence type="inferred from homology"/>